<accession>A0AB37XUP2</accession>
<evidence type="ECO:0000313" key="9">
    <source>
        <dbReference type="Proteomes" id="UP000294017"/>
    </source>
</evidence>
<feature type="transmembrane region" description="Helical" evidence="7">
    <location>
        <begin position="48"/>
        <end position="66"/>
    </location>
</feature>
<protein>
    <submittedName>
        <fullName evidence="8">MFS transporter</fullName>
    </submittedName>
</protein>
<comment type="caution">
    <text evidence="8">The sequence shown here is derived from an EMBL/GenBank/DDBJ whole genome shotgun (WGS) entry which is preliminary data.</text>
</comment>
<dbReference type="Gene3D" id="1.20.1250.20">
    <property type="entry name" value="MFS general substrate transporter like domains"/>
    <property type="match status" value="1"/>
</dbReference>
<dbReference type="GO" id="GO:0005886">
    <property type="term" value="C:plasma membrane"/>
    <property type="evidence" value="ECO:0007669"/>
    <property type="project" value="UniProtKB-SubCell"/>
</dbReference>
<dbReference type="RefSeq" id="WP_165380431.1">
    <property type="nucleotide sequence ID" value="NZ_RQTF01000034.1"/>
</dbReference>
<comment type="subcellular location">
    <subcellularLocation>
        <location evidence="1">Cell membrane</location>
        <topology evidence="1">Multi-pass membrane protein</topology>
    </subcellularLocation>
</comment>
<reference evidence="8 9" key="1">
    <citation type="submission" date="2018-11" db="EMBL/GenBank/DDBJ databases">
        <title>Genomic profiling of Staphylococcus species from a Poultry farm system in KwaZulu-Natal, South Africa.</title>
        <authorList>
            <person name="Amoako D.G."/>
            <person name="Somboro A.M."/>
            <person name="Abia A.L.K."/>
            <person name="Bester L.A."/>
            <person name="Essack S.Y."/>
        </authorList>
    </citation>
    <scope>NUCLEOTIDE SEQUENCE [LARGE SCALE GENOMIC DNA]</scope>
    <source>
        <strain evidence="8 9">SA12</strain>
    </source>
</reference>
<evidence type="ECO:0000256" key="2">
    <source>
        <dbReference type="ARBA" id="ARBA00022448"/>
    </source>
</evidence>
<dbReference type="InterPro" id="IPR036259">
    <property type="entry name" value="MFS_trans_sf"/>
</dbReference>
<dbReference type="SUPFAM" id="SSF103473">
    <property type="entry name" value="MFS general substrate transporter"/>
    <property type="match status" value="1"/>
</dbReference>
<keyword evidence="6 7" id="KW-0472">Membrane</keyword>
<gene>
    <name evidence="8" type="ORF">EIH03_02640</name>
</gene>
<keyword evidence="5 7" id="KW-1133">Transmembrane helix</keyword>
<feature type="transmembrane region" description="Helical" evidence="7">
    <location>
        <begin position="104"/>
        <end position="129"/>
    </location>
</feature>
<sequence>MLYLEVLKNRNFTYLLIGNFLRRSCFVLFSLQIIWFTVELTNQSSLKLSMMVMSQTLPFIIFGIFGGAYSDKHNKKKILYLSDLILSLIIIIIPLLALTSNLNYLTLLTISPAITIINCYTHPAFWAILPHIIDENHLATSN</sequence>
<evidence type="ECO:0000313" key="8">
    <source>
        <dbReference type="EMBL" id="RZI08284.1"/>
    </source>
</evidence>
<evidence type="ECO:0000256" key="3">
    <source>
        <dbReference type="ARBA" id="ARBA00022475"/>
    </source>
</evidence>
<keyword evidence="4 7" id="KW-0812">Transmembrane</keyword>
<evidence type="ECO:0000256" key="6">
    <source>
        <dbReference type="ARBA" id="ARBA00023136"/>
    </source>
</evidence>
<evidence type="ECO:0000256" key="5">
    <source>
        <dbReference type="ARBA" id="ARBA00022989"/>
    </source>
</evidence>
<organism evidence="8 9">
    <name type="scientific">Staphylococcus aureus</name>
    <dbReference type="NCBI Taxonomy" id="1280"/>
    <lineage>
        <taxon>Bacteria</taxon>
        <taxon>Bacillati</taxon>
        <taxon>Bacillota</taxon>
        <taxon>Bacilli</taxon>
        <taxon>Bacillales</taxon>
        <taxon>Staphylococcaceae</taxon>
        <taxon>Staphylococcus</taxon>
    </lineage>
</organism>
<dbReference type="InterPro" id="IPR010290">
    <property type="entry name" value="TM_effector"/>
</dbReference>
<name>A0AB37XUP2_STAAU</name>
<proteinExistence type="predicted"/>
<dbReference type="Proteomes" id="UP000294017">
    <property type="component" value="Unassembled WGS sequence"/>
</dbReference>
<feature type="transmembrane region" description="Helical" evidence="7">
    <location>
        <begin position="78"/>
        <end position="98"/>
    </location>
</feature>
<feature type="non-terminal residue" evidence="8">
    <location>
        <position position="142"/>
    </location>
</feature>
<dbReference type="EMBL" id="RQTF01000034">
    <property type="protein sequence ID" value="RZI08284.1"/>
    <property type="molecule type" value="Genomic_DNA"/>
</dbReference>
<feature type="transmembrane region" description="Helical" evidence="7">
    <location>
        <begin position="12"/>
        <end position="36"/>
    </location>
</feature>
<dbReference type="PANTHER" id="PTHR23513">
    <property type="entry name" value="INTEGRAL MEMBRANE EFFLUX PROTEIN-RELATED"/>
    <property type="match status" value="1"/>
</dbReference>
<dbReference type="AlphaFoldDB" id="A0AB37XUP2"/>
<dbReference type="Pfam" id="PF05977">
    <property type="entry name" value="MFS_3"/>
    <property type="match status" value="1"/>
</dbReference>
<evidence type="ECO:0000256" key="7">
    <source>
        <dbReference type="SAM" id="Phobius"/>
    </source>
</evidence>
<keyword evidence="2" id="KW-0813">Transport</keyword>
<evidence type="ECO:0000256" key="4">
    <source>
        <dbReference type="ARBA" id="ARBA00022692"/>
    </source>
</evidence>
<keyword evidence="3" id="KW-1003">Cell membrane</keyword>
<evidence type="ECO:0000256" key="1">
    <source>
        <dbReference type="ARBA" id="ARBA00004651"/>
    </source>
</evidence>
<dbReference type="PANTHER" id="PTHR23513:SF6">
    <property type="entry name" value="MAJOR FACILITATOR SUPERFAMILY ASSOCIATED DOMAIN-CONTAINING PROTEIN"/>
    <property type="match status" value="1"/>
</dbReference>